<dbReference type="Proteomes" id="UP000243688">
    <property type="component" value="Unassembled WGS sequence"/>
</dbReference>
<evidence type="ECO:0000259" key="5">
    <source>
        <dbReference type="PROSITE" id="PS51352"/>
    </source>
</evidence>
<dbReference type="AlphaFoldDB" id="A0A2A6DYE0"/>
<keyword evidence="2 3" id="KW-0186">Copper</keyword>
<accession>A0A2A6DYE0</accession>
<organism evidence="6 7">
    <name type="scientific">Candidatus Reconcilbacillus cellulovorans</name>
    <dbReference type="NCBI Taxonomy" id="1906605"/>
    <lineage>
        <taxon>Bacteria</taxon>
        <taxon>Bacillati</taxon>
        <taxon>Bacillota</taxon>
        <taxon>Bacilli</taxon>
        <taxon>Bacillales</taxon>
        <taxon>Paenibacillaceae</taxon>
        <taxon>Candidatus Reconcilbacillus</taxon>
    </lineage>
</organism>
<evidence type="ECO:0000313" key="6">
    <source>
        <dbReference type="EMBL" id="PDO09507.1"/>
    </source>
</evidence>
<evidence type="ECO:0000256" key="2">
    <source>
        <dbReference type="ARBA" id="ARBA00023008"/>
    </source>
</evidence>
<feature type="binding site" evidence="3">
    <location>
        <position position="79"/>
    </location>
    <ligand>
        <name>Cu cation</name>
        <dbReference type="ChEBI" id="CHEBI:23378"/>
    </ligand>
</feature>
<dbReference type="InterPro" id="IPR013766">
    <property type="entry name" value="Thioredoxin_domain"/>
</dbReference>
<comment type="caution">
    <text evidence="6">The sequence shown here is derived from an EMBL/GenBank/DDBJ whole genome shotgun (WGS) entry which is preliminary data.</text>
</comment>
<reference evidence="6 7" key="1">
    <citation type="submission" date="2016-12" db="EMBL/GenBank/DDBJ databases">
        <title>Candidatus Reconcilibacillus cellulovorans genome.</title>
        <authorList>
            <person name="Kolinko S."/>
            <person name="Wu Y.-W."/>
            <person name="Tachea F."/>
            <person name="Denzel E."/>
            <person name="Hiras J."/>
            <person name="Baecker N."/>
            <person name="Chan L.J."/>
            <person name="Eichorst S.A."/>
            <person name="Frey D."/>
            <person name="Adams P.D."/>
            <person name="Pray T."/>
            <person name="Tanjore D."/>
            <person name="Petzold C.J."/>
            <person name="Gladden J.M."/>
            <person name="Simmons B.A."/>
            <person name="Singer S.W."/>
        </authorList>
    </citation>
    <scope>NUCLEOTIDE SEQUENCE [LARGE SCALE GENOMIC DNA]</scope>
    <source>
        <strain evidence="6">JTherm</strain>
    </source>
</reference>
<protein>
    <recommendedName>
        <fullName evidence="5">Thioredoxin domain-containing protein</fullName>
    </recommendedName>
</protein>
<keyword evidence="4" id="KW-1015">Disulfide bond</keyword>
<evidence type="ECO:0000256" key="1">
    <source>
        <dbReference type="ARBA" id="ARBA00010996"/>
    </source>
</evidence>
<feature type="disulfide bond" description="Redox-active" evidence="4">
    <location>
        <begin position="75"/>
        <end position="79"/>
    </location>
</feature>
<dbReference type="PANTHER" id="PTHR12151:SF25">
    <property type="entry name" value="LINALOOL DEHYDRATASE_ISOMERASE DOMAIN-CONTAINING PROTEIN"/>
    <property type="match status" value="1"/>
</dbReference>
<dbReference type="SUPFAM" id="SSF52833">
    <property type="entry name" value="Thioredoxin-like"/>
    <property type="match status" value="1"/>
</dbReference>
<dbReference type="PROSITE" id="PS51352">
    <property type="entry name" value="THIOREDOXIN_2"/>
    <property type="match status" value="1"/>
</dbReference>
<dbReference type="PANTHER" id="PTHR12151">
    <property type="entry name" value="ELECTRON TRANSPORT PROTIN SCO1/SENC FAMILY MEMBER"/>
    <property type="match status" value="1"/>
</dbReference>
<dbReference type="GO" id="GO:0046872">
    <property type="term" value="F:metal ion binding"/>
    <property type="evidence" value="ECO:0007669"/>
    <property type="project" value="UniProtKB-KW"/>
</dbReference>
<dbReference type="InterPro" id="IPR003782">
    <property type="entry name" value="SCO1/SenC"/>
</dbReference>
<sequence length="206" mass="23615">MDFWKRHGWKAAVLVAIAAVAVVTAWRLERQTRVDWLERPRPAASFALTDMNGNPVSLADSRGKVRLVYFFFSYCPDVCPESTYRLKGIQQSLREKGWLGRDVVILSISFDPERDTPERLRAFAGPFQPEPGGWFFLTGRDERQMAELARSYMVSVTKSPEGSFAHTNLYLLVDRRDMIRTYFLVDRDFRDSDLIAAVKALVKESA</sequence>
<keyword evidence="3" id="KW-0479">Metal-binding</keyword>
<evidence type="ECO:0000313" key="7">
    <source>
        <dbReference type="Proteomes" id="UP000243688"/>
    </source>
</evidence>
<dbReference type="CDD" id="cd02968">
    <property type="entry name" value="SCO"/>
    <property type="match status" value="1"/>
</dbReference>
<name>A0A2A6DYE0_9BACL</name>
<comment type="similarity">
    <text evidence="1">Belongs to the SCO1/2 family.</text>
</comment>
<dbReference type="Pfam" id="PF02630">
    <property type="entry name" value="SCO1-SenC"/>
    <property type="match status" value="1"/>
</dbReference>
<feature type="binding site" evidence="3">
    <location>
        <position position="75"/>
    </location>
    <ligand>
        <name>Cu cation</name>
        <dbReference type="ChEBI" id="CHEBI:23378"/>
    </ligand>
</feature>
<dbReference type="InterPro" id="IPR036249">
    <property type="entry name" value="Thioredoxin-like_sf"/>
</dbReference>
<feature type="domain" description="Thioredoxin" evidence="5">
    <location>
        <begin position="37"/>
        <end position="203"/>
    </location>
</feature>
<dbReference type="EMBL" id="MOXJ01000036">
    <property type="protein sequence ID" value="PDO09507.1"/>
    <property type="molecule type" value="Genomic_DNA"/>
</dbReference>
<proteinExistence type="inferred from homology"/>
<evidence type="ECO:0000256" key="4">
    <source>
        <dbReference type="PIRSR" id="PIRSR603782-2"/>
    </source>
</evidence>
<gene>
    <name evidence="6" type="ORF">BLM47_12120</name>
</gene>
<dbReference type="Gene3D" id="3.40.30.10">
    <property type="entry name" value="Glutaredoxin"/>
    <property type="match status" value="1"/>
</dbReference>
<feature type="binding site" evidence="3">
    <location>
        <position position="166"/>
    </location>
    <ligand>
        <name>Cu cation</name>
        <dbReference type="ChEBI" id="CHEBI:23378"/>
    </ligand>
</feature>
<evidence type="ECO:0000256" key="3">
    <source>
        <dbReference type="PIRSR" id="PIRSR603782-1"/>
    </source>
</evidence>